<dbReference type="Pfam" id="PF08573">
    <property type="entry name" value="SAE2"/>
    <property type="match status" value="2"/>
</dbReference>
<dbReference type="AlphaFoldDB" id="W4FJY8"/>
<protein>
    <recommendedName>
        <fullName evidence="5">DNA endonuclease activator Ctp1 C-terminal domain-containing protein</fullName>
    </recommendedName>
</protein>
<gene>
    <name evidence="6" type="ORF">H257_16063</name>
</gene>
<feature type="domain" description="DNA endonuclease activator Ctp1 C-terminal" evidence="5">
    <location>
        <begin position="297"/>
        <end position="327"/>
    </location>
</feature>
<dbReference type="GeneID" id="20818059"/>
<evidence type="ECO:0000313" key="6">
    <source>
        <dbReference type="EMBL" id="ETV67827.1"/>
    </source>
</evidence>
<comment type="subcellular location">
    <subcellularLocation>
        <location evidence="1">Nucleus</location>
    </subcellularLocation>
</comment>
<dbReference type="GO" id="GO:0003684">
    <property type="term" value="F:damaged DNA binding"/>
    <property type="evidence" value="ECO:0007669"/>
    <property type="project" value="TreeGrafter"/>
</dbReference>
<feature type="region of interest" description="Disordered" evidence="4">
    <location>
        <begin position="227"/>
        <end position="292"/>
    </location>
</feature>
<feature type="region of interest" description="Disordered" evidence="4">
    <location>
        <begin position="85"/>
        <end position="215"/>
    </location>
</feature>
<evidence type="ECO:0000259" key="5">
    <source>
        <dbReference type="Pfam" id="PF08573"/>
    </source>
</evidence>
<feature type="compositionally biased region" description="Low complexity" evidence="4">
    <location>
        <begin position="253"/>
        <end position="269"/>
    </location>
</feature>
<keyword evidence="3" id="KW-0539">Nucleus</keyword>
<keyword evidence="2" id="KW-0227">DNA damage</keyword>
<dbReference type="PANTHER" id="PTHR15107:SF0">
    <property type="entry name" value="DNA ENDONUCLEASE ACTIVATOR CTP1 C-TERMINAL DOMAIN-CONTAINING PROTEIN"/>
    <property type="match status" value="1"/>
</dbReference>
<dbReference type="InterPro" id="IPR013882">
    <property type="entry name" value="Ctp1_C"/>
</dbReference>
<dbReference type="GO" id="GO:0010792">
    <property type="term" value="P:DNA double-strand break processing involved in repair via single-strand annealing"/>
    <property type="evidence" value="ECO:0007669"/>
    <property type="project" value="TreeGrafter"/>
</dbReference>
<evidence type="ECO:0000256" key="4">
    <source>
        <dbReference type="SAM" id="MobiDB-lite"/>
    </source>
</evidence>
<proteinExistence type="predicted"/>
<feature type="compositionally biased region" description="Polar residues" evidence="4">
    <location>
        <begin position="159"/>
        <end position="170"/>
    </location>
</feature>
<dbReference type="STRING" id="112090.W4FJY8"/>
<dbReference type="RefSeq" id="XP_009842685.1">
    <property type="nucleotide sequence ID" value="XM_009844383.1"/>
</dbReference>
<feature type="compositionally biased region" description="Basic residues" evidence="4">
    <location>
        <begin position="90"/>
        <end position="99"/>
    </location>
</feature>
<organism evidence="6">
    <name type="scientific">Aphanomyces astaci</name>
    <name type="common">Crayfish plague agent</name>
    <dbReference type="NCBI Taxonomy" id="112090"/>
    <lineage>
        <taxon>Eukaryota</taxon>
        <taxon>Sar</taxon>
        <taxon>Stramenopiles</taxon>
        <taxon>Oomycota</taxon>
        <taxon>Saprolegniomycetes</taxon>
        <taxon>Saprolegniales</taxon>
        <taxon>Verrucalvaceae</taxon>
        <taxon>Aphanomyces</taxon>
    </lineage>
</organism>
<dbReference type="OrthoDB" id="79762at2759"/>
<dbReference type="EMBL" id="KI913192">
    <property type="protein sequence ID" value="ETV67827.1"/>
    <property type="molecule type" value="Genomic_DNA"/>
</dbReference>
<evidence type="ECO:0000256" key="3">
    <source>
        <dbReference type="ARBA" id="ARBA00023242"/>
    </source>
</evidence>
<reference evidence="6" key="1">
    <citation type="submission" date="2013-12" db="EMBL/GenBank/DDBJ databases">
        <title>The Genome Sequence of Aphanomyces astaci APO3.</title>
        <authorList>
            <consortium name="The Broad Institute Genomics Platform"/>
            <person name="Russ C."/>
            <person name="Tyler B."/>
            <person name="van West P."/>
            <person name="Dieguez-Uribeondo J."/>
            <person name="Young S.K."/>
            <person name="Zeng Q."/>
            <person name="Gargeya S."/>
            <person name="Fitzgerald M."/>
            <person name="Abouelleil A."/>
            <person name="Alvarado L."/>
            <person name="Chapman S.B."/>
            <person name="Gainer-Dewar J."/>
            <person name="Goldberg J."/>
            <person name="Griggs A."/>
            <person name="Gujja S."/>
            <person name="Hansen M."/>
            <person name="Howarth C."/>
            <person name="Imamovic A."/>
            <person name="Ireland A."/>
            <person name="Larimer J."/>
            <person name="McCowan C."/>
            <person name="Murphy C."/>
            <person name="Pearson M."/>
            <person name="Poon T.W."/>
            <person name="Priest M."/>
            <person name="Roberts A."/>
            <person name="Saif S."/>
            <person name="Shea T."/>
            <person name="Sykes S."/>
            <person name="Wortman J."/>
            <person name="Nusbaum C."/>
            <person name="Birren B."/>
        </authorList>
    </citation>
    <scope>NUCLEOTIDE SEQUENCE [LARGE SCALE GENOMIC DNA]</scope>
    <source>
        <strain evidence="6">APO3</strain>
    </source>
</reference>
<dbReference type="InterPro" id="IPR033316">
    <property type="entry name" value="RBBP8-like"/>
</dbReference>
<sequence length="363" mass="40729">MKRIIRKCIRMAASISKAKSRAGENLGMMAPPLMCPSCLILQGERDKEERDAPHRCVYRTKLSVLAKRFRLLQRTLEQQQVVIEKQQRRLEHRRSKAKQASRSDLVLAAIKRNERAQKHDGQRDAASSRDQPKPRSSLAVESLAVATKEPMHRHGSENPPRSSSSGQVLQVHNPRKQVEDGFISARRPSDDDDTDLLHRQRFPPQLPSKHAASTSVRTDCFASLTKSINPLGDAAPTNPRSLKRSKLDQPLVSTITRPPSTTAASSKSSHVLSHVPPASSLHRDNVNPSTKPPAAFKYIEVVRKRDERMALPGHACDECARYYAALGDEFDGDQFACSRHRAKWEPYATPEDFWRLSFPDSAS</sequence>
<evidence type="ECO:0000256" key="1">
    <source>
        <dbReference type="ARBA" id="ARBA00004123"/>
    </source>
</evidence>
<dbReference type="VEuPathDB" id="FungiDB:H257_16063"/>
<evidence type="ECO:0000256" key="2">
    <source>
        <dbReference type="ARBA" id="ARBA00022763"/>
    </source>
</evidence>
<dbReference type="GO" id="GO:0005634">
    <property type="term" value="C:nucleus"/>
    <property type="evidence" value="ECO:0007669"/>
    <property type="project" value="UniProtKB-SubCell"/>
</dbReference>
<accession>W4FJY8</accession>
<feature type="compositionally biased region" description="Basic and acidic residues" evidence="4">
    <location>
        <begin position="111"/>
        <end position="133"/>
    </location>
</feature>
<dbReference type="PANTHER" id="PTHR15107">
    <property type="entry name" value="RETINOBLASTOMA BINDING PROTEIN 8"/>
    <property type="match status" value="1"/>
</dbReference>
<name>W4FJY8_APHAT</name>
<feature type="domain" description="DNA endonuclease activator Ctp1 C-terminal" evidence="5">
    <location>
        <begin position="336"/>
        <end position="361"/>
    </location>
</feature>